<dbReference type="EMBL" id="VWRN01000053">
    <property type="protein sequence ID" value="KAA6119017.1"/>
    <property type="molecule type" value="Genomic_DNA"/>
</dbReference>
<organism evidence="3 4">
    <name type="scientific">Cupriavidus cauae</name>
    <dbReference type="NCBI Taxonomy" id="2608999"/>
    <lineage>
        <taxon>Bacteria</taxon>
        <taxon>Pseudomonadati</taxon>
        <taxon>Pseudomonadota</taxon>
        <taxon>Betaproteobacteria</taxon>
        <taxon>Burkholderiales</taxon>
        <taxon>Burkholderiaceae</taxon>
        <taxon>Cupriavidus</taxon>
    </lineage>
</organism>
<evidence type="ECO:0000313" key="3">
    <source>
        <dbReference type="EMBL" id="KAA6119017.1"/>
    </source>
</evidence>
<comment type="caution">
    <text evidence="3">The sequence shown here is derived from an EMBL/GenBank/DDBJ whole genome shotgun (WGS) entry which is preliminary data.</text>
</comment>
<sequence>MPTASALSAASALSSASAFSTASALSAASELSTASALSAVSRLSTASAPSGTATAGALPWRPDCRPPSCPCLTDRRRRHRGYLLLEALVALAVLGIGLLPLAGLAPTALQWWREPLRIGQALRLAAEGAELAGLAGPDALPDPARLPALARTPGLPPPRWCASVPADAAQSSCPAGHRVVVVGPLPPEPRIGSRADAAQPRTALRAIALRLRP</sequence>
<accession>A0A5M8A5M1</accession>
<evidence type="ECO:0000256" key="2">
    <source>
        <dbReference type="SAM" id="SignalP"/>
    </source>
</evidence>
<gene>
    <name evidence="3" type="ORF">F1599_20200</name>
</gene>
<feature type="transmembrane region" description="Helical" evidence="1">
    <location>
        <begin position="82"/>
        <end position="105"/>
    </location>
</feature>
<reference evidence="3 4" key="1">
    <citation type="submission" date="2019-09" db="EMBL/GenBank/DDBJ databases">
        <title>Isolation of a novel species in the genus Cupriavidus from patients with sepsis using whole genome sequencing.</title>
        <authorList>
            <person name="Kweon O.J."/>
            <person name="Lee M.-K."/>
        </authorList>
    </citation>
    <scope>NUCLEOTIDE SEQUENCE [LARGE SCALE GENOMIC DNA]</scope>
    <source>
        <strain evidence="3 4">MKL-01</strain>
    </source>
</reference>
<dbReference type="AlphaFoldDB" id="A0A5M8A5M1"/>
<evidence type="ECO:0000313" key="4">
    <source>
        <dbReference type="Proteomes" id="UP000324324"/>
    </source>
</evidence>
<feature type="signal peptide" evidence="2">
    <location>
        <begin position="1"/>
        <end position="22"/>
    </location>
</feature>
<dbReference type="Proteomes" id="UP000324324">
    <property type="component" value="Unassembled WGS sequence"/>
</dbReference>
<protein>
    <recommendedName>
        <fullName evidence="5">Type II secretion system protein</fullName>
    </recommendedName>
</protein>
<keyword evidence="1" id="KW-1133">Transmembrane helix</keyword>
<keyword evidence="2" id="KW-0732">Signal</keyword>
<proteinExistence type="predicted"/>
<keyword evidence="1" id="KW-0472">Membrane</keyword>
<feature type="chain" id="PRO_5024444827" description="Type II secretion system protein" evidence="2">
    <location>
        <begin position="23"/>
        <end position="213"/>
    </location>
</feature>
<evidence type="ECO:0008006" key="5">
    <source>
        <dbReference type="Google" id="ProtNLM"/>
    </source>
</evidence>
<name>A0A5M8A5M1_9BURK</name>
<keyword evidence="4" id="KW-1185">Reference proteome</keyword>
<keyword evidence="1" id="KW-0812">Transmembrane</keyword>
<evidence type="ECO:0000256" key="1">
    <source>
        <dbReference type="SAM" id="Phobius"/>
    </source>
</evidence>